<dbReference type="GO" id="GO:0043565">
    <property type="term" value="F:sequence-specific DNA binding"/>
    <property type="evidence" value="ECO:0007669"/>
    <property type="project" value="InterPro"/>
</dbReference>
<evidence type="ECO:0000259" key="13">
    <source>
        <dbReference type="PROSITE" id="PS50071"/>
    </source>
</evidence>
<dbReference type="PRINTS" id="PR00031">
    <property type="entry name" value="HTHREPRESSR"/>
</dbReference>
<comment type="function">
    <text evidence="11">Transcription factor.</text>
</comment>
<dbReference type="AlphaFoldDB" id="A0A9Q0KZY9"/>
<dbReference type="InterPro" id="IPR000047">
    <property type="entry name" value="HTH_motif"/>
</dbReference>
<comment type="function">
    <text evidence="8">Probable transcription factor.</text>
</comment>
<dbReference type="InterPro" id="IPR001356">
    <property type="entry name" value="HD"/>
</dbReference>
<dbReference type="Gene3D" id="1.10.10.60">
    <property type="entry name" value="Homeodomain-like"/>
    <property type="match status" value="1"/>
</dbReference>
<dbReference type="SUPFAM" id="SSF46689">
    <property type="entry name" value="Homeodomain-like"/>
    <property type="match status" value="1"/>
</dbReference>
<feature type="domain" description="Homeobox" evidence="13">
    <location>
        <begin position="67"/>
        <end position="127"/>
    </location>
</feature>
<dbReference type="OrthoDB" id="6159439at2759"/>
<dbReference type="EMBL" id="JAMYWD010000002">
    <property type="protein sequence ID" value="KAJ4979501.1"/>
    <property type="molecule type" value="Genomic_DNA"/>
</dbReference>
<sequence length="240" mass="27654">MAWNGSFKPFTTQAAQPTFTFFHNYDYLPFPGLEQGLGIEEVKFGSEAELIRSEEQLGKKSSSCNDQKNMERKKRLRNDQIEMLERSFQEEIKLEPERKMRLARDLGLQPRQVAVWFQNRRARWKTKHLQHVYDALKLDYEAISLEKQKLQGEVMKLKARLAAAVNQGSTDYTEVSPEDTMESTSAVICNSSNSNKLDGLAAARINYPADAEMAECNNLFNIDEYDPSLPPYWTVFPAYH</sequence>
<keyword evidence="4 9" id="KW-0371">Homeobox</keyword>
<dbReference type="InterPro" id="IPR045224">
    <property type="entry name" value="HDZip_class_I_plant"/>
</dbReference>
<dbReference type="Pfam" id="PF02183">
    <property type="entry name" value="HALZ"/>
    <property type="match status" value="1"/>
</dbReference>
<dbReference type="FunFam" id="1.10.10.60:FF:000242">
    <property type="entry name" value="Homeobox-leucine zipper protein HOX13"/>
    <property type="match status" value="1"/>
</dbReference>
<evidence type="ECO:0000256" key="8">
    <source>
        <dbReference type="ARBA" id="ARBA00037260"/>
    </source>
</evidence>
<dbReference type="GO" id="GO:0000981">
    <property type="term" value="F:DNA-binding transcription factor activity, RNA polymerase II-specific"/>
    <property type="evidence" value="ECO:0007669"/>
    <property type="project" value="UniProtKB-UniRule"/>
</dbReference>
<dbReference type="InterPro" id="IPR009057">
    <property type="entry name" value="Homeodomain-like_sf"/>
</dbReference>
<keyword evidence="2 11" id="KW-0805">Transcription regulation</keyword>
<dbReference type="CDD" id="cd00086">
    <property type="entry name" value="homeodomain"/>
    <property type="match status" value="1"/>
</dbReference>
<comment type="caution">
    <text evidence="14">The sequence shown here is derived from an EMBL/GenBank/DDBJ whole genome shotgun (WGS) entry which is preliminary data.</text>
</comment>
<evidence type="ECO:0000313" key="15">
    <source>
        <dbReference type="Proteomes" id="UP001141806"/>
    </source>
</evidence>
<dbReference type="PROSITE" id="PS50071">
    <property type="entry name" value="HOMEOBOX_2"/>
    <property type="match status" value="1"/>
</dbReference>
<evidence type="ECO:0000256" key="4">
    <source>
        <dbReference type="ARBA" id="ARBA00023155"/>
    </source>
</evidence>
<evidence type="ECO:0000256" key="10">
    <source>
        <dbReference type="RuleBase" id="RU000682"/>
    </source>
</evidence>
<dbReference type="PROSITE" id="PS00027">
    <property type="entry name" value="HOMEOBOX_1"/>
    <property type="match status" value="1"/>
</dbReference>
<organism evidence="14 15">
    <name type="scientific">Protea cynaroides</name>
    <dbReference type="NCBI Taxonomy" id="273540"/>
    <lineage>
        <taxon>Eukaryota</taxon>
        <taxon>Viridiplantae</taxon>
        <taxon>Streptophyta</taxon>
        <taxon>Embryophyta</taxon>
        <taxon>Tracheophyta</taxon>
        <taxon>Spermatophyta</taxon>
        <taxon>Magnoliopsida</taxon>
        <taxon>Proteales</taxon>
        <taxon>Proteaceae</taxon>
        <taxon>Protea</taxon>
    </lineage>
</organism>
<comment type="subcellular location">
    <subcellularLocation>
        <location evidence="1 9 10">Nucleus</location>
    </subcellularLocation>
</comment>
<evidence type="ECO:0000256" key="11">
    <source>
        <dbReference type="RuleBase" id="RU369038"/>
    </source>
</evidence>
<dbReference type="GO" id="GO:0045893">
    <property type="term" value="P:positive regulation of DNA-templated transcription"/>
    <property type="evidence" value="ECO:0007669"/>
    <property type="project" value="TreeGrafter"/>
</dbReference>
<dbReference type="Pfam" id="PF00046">
    <property type="entry name" value="Homeodomain"/>
    <property type="match status" value="1"/>
</dbReference>
<evidence type="ECO:0000256" key="7">
    <source>
        <dbReference type="ARBA" id="ARBA00025748"/>
    </source>
</evidence>
<keyword evidence="6 9" id="KW-0539">Nucleus</keyword>
<evidence type="ECO:0000256" key="6">
    <source>
        <dbReference type="ARBA" id="ARBA00023242"/>
    </source>
</evidence>
<protein>
    <recommendedName>
        <fullName evidence="11">Homeobox-leucine zipper protein</fullName>
    </recommendedName>
    <alternativeName>
        <fullName evidence="11">HD-ZIP protein</fullName>
    </alternativeName>
    <alternativeName>
        <fullName evidence="11">Homeodomain transcription factor</fullName>
    </alternativeName>
</protein>
<keyword evidence="12" id="KW-0175">Coiled coil</keyword>
<accession>A0A9Q0KZY9</accession>
<comment type="similarity">
    <text evidence="7 11">Belongs to the HD-ZIP homeobox family. Class I subfamily.</text>
</comment>
<feature type="DNA-binding region" description="Homeobox" evidence="9">
    <location>
        <begin position="69"/>
        <end position="128"/>
    </location>
</feature>
<evidence type="ECO:0000256" key="2">
    <source>
        <dbReference type="ARBA" id="ARBA00023015"/>
    </source>
</evidence>
<name>A0A9Q0KZY9_9MAGN</name>
<evidence type="ECO:0000256" key="3">
    <source>
        <dbReference type="ARBA" id="ARBA00023125"/>
    </source>
</evidence>
<reference evidence="14" key="1">
    <citation type="journal article" date="2023" name="Plant J.">
        <title>The genome of the king protea, Protea cynaroides.</title>
        <authorList>
            <person name="Chang J."/>
            <person name="Duong T.A."/>
            <person name="Schoeman C."/>
            <person name="Ma X."/>
            <person name="Roodt D."/>
            <person name="Barker N."/>
            <person name="Li Z."/>
            <person name="Van de Peer Y."/>
            <person name="Mizrachi E."/>
        </authorList>
    </citation>
    <scope>NUCLEOTIDE SEQUENCE</scope>
    <source>
        <tissue evidence="14">Young leaves</tissue>
    </source>
</reference>
<evidence type="ECO:0000256" key="1">
    <source>
        <dbReference type="ARBA" id="ARBA00004123"/>
    </source>
</evidence>
<gene>
    <name evidence="14" type="ORF">NE237_010281</name>
</gene>
<dbReference type="InterPro" id="IPR003106">
    <property type="entry name" value="Leu_zip_homeo"/>
</dbReference>
<dbReference type="Proteomes" id="UP001141806">
    <property type="component" value="Unassembled WGS sequence"/>
</dbReference>
<evidence type="ECO:0000256" key="5">
    <source>
        <dbReference type="ARBA" id="ARBA00023163"/>
    </source>
</evidence>
<keyword evidence="5 11" id="KW-0804">Transcription</keyword>
<evidence type="ECO:0000256" key="9">
    <source>
        <dbReference type="PROSITE-ProRule" id="PRU00108"/>
    </source>
</evidence>
<dbReference type="SMART" id="SM00389">
    <property type="entry name" value="HOX"/>
    <property type="match status" value="1"/>
</dbReference>
<feature type="coiled-coil region" evidence="12">
    <location>
        <begin position="133"/>
        <end position="167"/>
    </location>
</feature>
<keyword evidence="3 9" id="KW-0238">DNA-binding</keyword>
<dbReference type="GO" id="GO:0005634">
    <property type="term" value="C:nucleus"/>
    <property type="evidence" value="ECO:0007669"/>
    <property type="project" value="UniProtKB-SubCell"/>
</dbReference>
<dbReference type="PANTHER" id="PTHR24326:SF591">
    <property type="entry name" value="HOMEOBOX-LEUCINE ZIPPER PROTEIN ATHB-51-RELATED"/>
    <property type="match status" value="1"/>
</dbReference>
<dbReference type="PANTHER" id="PTHR24326">
    <property type="entry name" value="HOMEOBOX-LEUCINE ZIPPER PROTEIN"/>
    <property type="match status" value="1"/>
</dbReference>
<keyword evidence="15" id="KW-1185">Reference proteome</keyword>
<proteinExistence type="inferred from homology"/>
<dbReference type="InterPro" id="IPR017970">
    <property type="entry name" value="Homeobox_CS"/>
</dbReference>
<evidence type="ECO:0000313" key="14">
    <source>
        <dbReference type="EMBL" id="KAJ4979501.1"/>
    </source>
</evidence>
<evidence type="ECO:0000256" key="12">
    <source>
        <dbReference type="SAM" id="Coils"/>
    </source>
</evidence>